<keyword evidence="2" id="KW-0812">Transmembrane</keyword>
<evidence type="ECO:0000313" key="4">
    <source>
        <dbReference type="Proteomes" id="UP000481583"/>
    </source>
</evidence>
<feature type="compositionally biased region" description="Basic and acidic residues" evidence="1">
    <location>
        <begin position="14"/>
        <end position="38"/>
    </location>
</feature>
<evidence type="ECO:0000256" key="1">
    <source>
        <dbReference type="SAM" id="MobiDB-lite"/>
    </source>
</evidence>
<feature type="region of interest" description="Disordered" evidence="1">
    <location>
        <begin position="298"/>
        <end position="402"/>
    </location>
</feature>
<comment type="caution">
    <text evidence="3">The sequence shown here is derived from an EMBL/GenBank/DDBJ whole genome shotgun (WGS) entry which is preliminary data.</text>
</comment>
<organism evidence="3 4">
    <name type="scientific">Streptomyces coryli</name>
    <dbReference type="NCBI Taxonomy" id="1128680"/>
    <lineage>
        <taxon>Bacteria</taxon>
        <taxon>Bacillati</taxon>
        <taxon>Actinomycetota</taxon>
        <taxon>Actinomycetes</taxon>
        <taxon>Kitasatosporales</taxon>
        <taxon>Streptomycetaceae</taxon>
        <taxon>Streptomyces</taxon>
    </lineage>
</organism>
<reference evidence="3 4" key="1">
    <citation type="submission" date="2020-02" db="EMBL/GenBank/DDBJ databases">
        <title>Whole-genome analyses of novel actinobacteria.</title>
        <authorList>
            <person name="Sahin N."/>
        </authorList>
    </citation>
    <scope>NUCLEOTIDE SEQUENCE [LARGE SCALE GENOMIC DNA]</scope>
    <source>
        <strain evidence="3 4">A7024</strain>
    </source>
</reference>
<dbReference type="AlphaFoldDB" id="A0A6G4U4Y1"/>
<dbReference type="EMBL" id="JAAKZV010000131">
    <property type="protein sequence ID" value="NGN67234.1"/>
    <property type="molecule type" value="Genomic_DNA"/>
</dbReference>
<proteinExistence type="predicted"/>
<feature type="compositionally biased region" description="Gly residues" evidence="1">
    <location>
        <begin position="145"/>
        <end position="155"/>
    </location>
</feature>
<dbReference type="Proteomes" id="UP000481583">
    <property type="component" value="Unassembled WGS sequence"/>
</dbReference>
<name>A0A6G4U4Y1_9ACTN</name>
<accession>A0A6G4U4Y1</accession>
<feature type="region of interest" description="Disordered" evidence="1">
    <location>
        <begin position="1"/>
        <end position="65"/>
    </location>
</feature>
<keyword evidence="2" id="KW-1133">Transmembrane helix</keyword>
<feature type="transmembrane region" description="Helical" evidence="2">
    <location>
        <begin position="102"/>
        <end position="126"/>
    </location>
</feature>
<keyword evidence="2" id="KW-0472">Membrane</keyword>
<feature type="compositionally biased region" description="Low complexity" evidence="1">
    <location>
        <begin position="305"/>
        <end position="314"/>
    </location>
</feature>
<feature type="region of interest" description="Disordered" evidence="1">
    <location>
        <begin position="128"/>
        <end position="200"/>
    </location>
</feature>
<protein>
    <recommendedName>
        <fullName evidence="5">DUF4232 domain-containing protein</fullName>
    </recommendedName>
</protein>
<evidence type="ECO:0000256" key="2">
    <source>
        <dbReference type="SAM" id="Phobius"/>
    </source>
</evidence>
<evidence type="ECO:0000313" key="3">
    <source>
        <dbReference type="EMBL" id="NGN67234.1"/>
    </source>
</evidence>
<gene>
    <name evidence="3" type="ORF">G5C51_25425</name>
</gene>
<dbReference type="RefSeq" id="WP_165240531.1">
    <property type="nucleotide sequence ID" value="NZ_JAAKZV010000131.1"/>
</dbReference>
<sequence length="402" mass="38845">MSNEHFGSGVPGPRDPRRPDDPLRALDEEMRGLDEELRGLGASGTSAGGGGDAGPPSASATGEEAALRRILHSAVGELEPAPDALERLQYAVPARRARKRQLAVGAAALVVLIGAAVPTLIGSGVIDGPSGSKPQAGGSHEPGGSTPGNGGGGEPGKSPGSGDASQSSNGKDKESQKPGGTGGAGESGSSDDSTVAAPGCVAGQLGAAQASSGQPDAKGRITGSFTMKNISQSSCAVSDPGDVNVDTDGEVSTASVAVAPHEPGDPAADLLPASSGKPVVLAAGESYVVRFAFVPAVDRDAGCKSGSTPSPATTEEPKTTAEGVPQADPDGEGAVGETDGGPTGATGSTGDGSTGGTGGDGTEGGELTLTNTPEPGGDTTATTTVPDVCGGTVYYTDALPVS</sequence>
<keyword evidence="4" id="KW-1185">Reference proteome</keyword>
<feature type="compositionally biased region" description="Gly residues" evidence="1">
    <location>
        <begin position="338"/>
        <end position="364"/>
    </location>
</feature>
<evidence type="ECO:0008006" key="5">
    <source>
        <dbReference type="Google" id="ProtNLM"/>
    </source>
</evidence>